<reference evidence="4" key="1">
    <citation type="submission" date="2021-01" db="EMBL/GenBank/DDBJ databases">
        <authorList>
            <person name="Zhong Y.L."/>
        </authorList>
    </citation>
    <scope>NUCLEOTIDE SEQUENCE</scope>
    <source>
        <strain evidence="4">KCTC 23302</strain>
    </source>
</reference>
<dbReference type="EMBL" id="JAERQJ010000005">
    <property type="protein sequence ID" value="MBL0684611.1"/>
    <property type="molecule type" value="Genomic_DNA"/>
</dbReference>
<dbReference type="NCBIfam" id="TIGR04183">
    <property type="entry name" value="Por_Secre_tail"/>
    <property type="match status" value="1"/>
</dbReference>
<dbReference type="CDD" id="cd15482">
    <property type="entry name" value="Sialidase_non-viral"/>
    <property type="match status" value="1"/>
</dbReference>
<dbReference type="AlphaFoldDB" id="A0A937DC68"/>
<dbReference type="InterPro" id="IPR015943">
    <property type="entry name" value="WD40/YVTN_repeat-like_dom_sf"/>
</dbReference>
<keyword evidence="1 2" id="KW-0732">Signal</keyword>
<feature type="signal peptide" evidence="2">
    <location>
        <begin position="1"/>
        <end position="25"/>
    </location>
</feature>
<dbReference type="PANTHER" id="PTHR43739:SF5">
    <property type="entry name" value="EXO-ALPHA-SIALIDASE"/>
    <property type="match status" value="1"/>
</dbReference>
<keyword evidence="5" id="KW-1185">Reference proteome</keyword>
<evidence type="ECO:0000313" key="4">
    <source>
        <dbReference type="EMBL" id="MBL0684611.1"/>
    </source>
</evidence>
<gene>
    <name evidence="4" type="ORF">JJQ60_13860</name>
</gene>
<name>A0A937DC68_9FLAO</name>
<dbReference type="SUPFAM" id="SSF110296">
    <property type="entry name" value="Oligoxyloglucan reducing end-specific cellobiohydrolase"/>
    <property type="match status" value="2"/>
</dbReference>
<accession>A0A937DC68</accession>
<dbReference type="InterPro" id="IPR052025">
    <property type="entry name" value="Xyloglucanase_GH74"/>
</dbReference>
<dbReference type="PANTHER" id="PTHR43739">
    <property type="entry name" value="XYLOGLUCANASE (EUROFUNG)"/>
    <property type="match status" value="1"/>
</dbReference>
<organism evidence="4 5">
    <name type="scientific">Aquimarina mytili</name>
    <dbReference type="NCBI Taxonomy" id="874423"/>
    <lineage>
        <taxon>Bacteria</taxon>
        <taxon>Pseudomonadati</taxon>
        <taxon>Bacteroidota</taxon>
        <taxon>Flavobacteriia</taxon>
        <taxon>Flavobacteriales</taxon>
        <taxon>Flavobacteriaceae</taxon>
        <taxon>Aquimarina</taxon>
    </lineage>
</organism>
<dbReference type="Proteomes" id="UP000651057">
    <property type="component" value="Unassembled WGS sequence"/>
</dbReference>
<sequence length="1236" mass="134159">MKKILCYLKLSVWGVVLLGTITSNAQQSGITVQQDQINGKQVYRQSQKLYESKSGTSRSSKPQRVGENLKARIEYERQLLVDPNTGLVPKGIREAEVKFSDKIKVSDVSRKSLATTAKSSSRGRFSYWKNRGPWNVGGRTRALAIDRTNENVILAGGVSGGLWRSEDGGQSWRKVTRRFQNPSITAIVQDPRPGKSFTWYYASGETIGNSARDGGADFRGEGVYKSRDGGRTWEKLRSTDDGDPTTDSNFDLINSIEIHPVTGDVYLASYTGIQRSQDGGRTFTQVLEGGTSTLAEVHITATGQIYATMDDNSEVNNGIFTSSDGDTWTKINPDFIPAQFLRTVMGSDPSNGNIVYFFMANRGNNTPQSFLFKYDAAAEEKWTDLTVNLPVNFGSRGGVYNIQGGYDMLVKVSPADSNMVFIGGTNLYRSMDGFTTPVGPESWIGGYTSANGNSFGLYTDQHPDQHALVFYPSNPNKVLSGHDGGVSVTEDITTSLSGGEPVDWTSLSNGYLTTQPYHVSFDPEANSDDLAAGFQDNSTWYTNSTDGVEPWVDLFGGDGSYSAISDGGRTRYVSSQLGSIFRFNYDEAGVEQAFTRITPAGASGFAFIAPFVLDPNNDNIMYLPAGRRIWRNNNLDEVPLFNNSNATVNWVNLENSEIPGNPDPNQRDFSISSLDVSKYPIANRLYYGTSNGTVFRMDNANVDGQVAVDLTTGKGLPSGFVTDINVDPSNSDRVIVTYSNYNIPSLFLTENGGETWTDISGNLEQNRDGTGDGPSVRSTAFLGGSQGFLGARVQRVFAGTSTGLYSTSRLNGSNTVWRKENIVIGNNVIPEVATRKDGFIAAAAHGNGLFSARFPIFNQLPESSLSVAYLLDDVTADINSLESFEVNVDGLFVNSNGGAINVELQNTNSDLVTATLEGNTLSIEFTGQNAEIGDKATIVLLASSGNEEVAEGFTITVSELPIYNQEGGGAGSSISQFFPDFGALLNTADDFSIPEGDTWTIERVLAFGAVNNSPALTNATVVVYENNAGVPGEEIYNSGQIAPLSDPNDTNLNLALPEPLILESGNYWISVYVNLTFNPGATQWFWSSQNAAFGQESLFRDEFDLFGVGAVDWTPTGSIFSDRPVDQVFNLYGTISGGDNETAGSEPATLATLDVSNTAVVSPNPSSDRFTFNLNNFKSQEKVSIAVYNITGNMIYQRNNLSSNFEWDASRFNSGFYFVKISKASGEELTFKLLKK</sequence>
<protein>
    <submittedName>
        <fullName evidence="4">T9SS type A sorting domain-containing protein</fullName>
    </submittedName>
</protein>
<feature type="domain" description="Secretion system C-terminal sorting" evidence="3">
    <location>
        <begin position="1162"/>
        <end position="1227"/>
    </location>
</feature>
<evidence type="ECO:0000313" key="5">
    <source>
        <dbReference type="Proteomes" id="UP000651057"/>
    </source>
</evidence>
<dbReference type="InterPro" id="IPR026444">
    <property type="entry name" value="Secre_tail"/>
</dbReference>
<feature type="chain" id="PRO_5037279147" evidence="2">
    <location>
        <begin position="26"/>
        <end position="1236"/>
    </location>
</feature>
<dbReference type="GO" id="GO:0010411">
    <property type="term" value="P:xyloglucan metabolic process"/>
    <property type="evidence" value="ECO:0007669"/>
    <property type="project" value="TreeGrafter"/>
</dbReference>
<evidence type="ECO:0000259" key="3">
    <source>
        <dbReference type="Pfam" id="PF18962"/>
    </source>
</evidence>
<evidence type="ECO:0000256" key="2">
    <source>
        <dbReference type="SAM" id="SignalP"/>
    </source>
</evidence>
<proteinExistence type="predicted"/>
<evidence type="ECO:0000256" key="1">
    <source>
        <dbReference type="ARBA" id="ARBA00022729"/>
    </source>
</evidence>
<dbReference type="Pfam" id="PF18962">
    <property type="entry name" value="Por_Secre_tail"/>
    <property type="match status" value="1"/>
</dbReference>
<comment type="caution">
    <text evidence="4">The sequence shown here is derived from an EMBL/GenBank/DDBJ whole genome shotgun (WGS) entry which is preliminary data.</text>
</comment>
<dbReference type="Gene3D" id="2.130.10.10">
    <property type="entry name" value="YVTN repeat-like/Quinoprotein amine dehydrogenase"/>
    <property type="match status" value="3"/>
</dbReference>
<dbReference type="RefSeq" id="WP_201921164.1">
    <property type="nucleotide sequence ID" value="NZ_BAABAX010000031.1"/>
</dbReference>